<evidence type="ECO:0000256" key="2">
    <source>
        <dbReference type="SAM" id="SignalP"/>
    </source>
</evidence>
<evidence type="ECO:0000313" key="4">
    <source>
        <dbReference type="Proteomes" id="UP001165343"/>
    </source>
</evidence>
<proteinExistence type="predicted"/>
<dbReference type="Proteomes" id="UP001165343">
    <property type="component" value="Unassembled WGS sequence"/>
</dbReference>
<accession>A0ABT0RGU0</accession>
<feature type="region of interest" description="Disordered" evidence="1">
    <location>
        <begin position="356"/>
        <end position="389"/>
    </location>
</feature>
<organism evidence="3 4">
    <name type="scientific">Sphingomonas anseongensis</name>
    <dbReference type="NCBI Taxonomy" id="2908207"/>
    <lineage>
        <taxon>Bacteria</taxon>
        <taxon>Pseudomonadati</taxon>
        <taxon>Pseudomonadota</taxon>
        <taxon>Alphaproteobacteria</taxon>
        <taxon>Sphingomonadales</taxon>
        <taxon>Sphingomonadaceae</taxon>
        <taxon>Sphingomonas</taxon>
    </lineage>
</organism>
<name>A0ABT0RGU0_9SPHN</name>
<feature type="signal peptide" evidence="2">
    <location>
        <begin position="1"/>
        <end position="18"/>
    </location>
</feature>
<gene>
    <name evidence="3" type="ORF">LZ519_09235</name>
</gene>
<protein>
    <submittedName>
        <fullName evidence="3">Uncharacterized protein</fullName>
    </submittedName>
</protein>
<evidence type="ECO:0000313" key="3">
    <source>
        <dbReference type="EMBL" id="MCL6679492.1"/>
    </source>
</evidence>
<feature type="region of interest" description="Disordered" evidence="1">
    <location>
        <begin position="170"/>
        <end position="189"/>
    </location>
</feature>
<reference evidence="3" key="1">
    <citation type="submission" date="2022-05" db="EMBL/GenBank/DDBJ databases">
        <authorList>
            <person name="Jo J.-H."/>
            <person name="Im W.-T."/>
        </authorList>
    </citation>
    <scope>NUCLEOTIDE SEQUENCE</scope>
    <source>
        <strain evidence="3">RG327</strain>
    </source>
</reference>
<keyword evidence="4" id="KW-1185">Reference proteome</keyword>
<dbReference type="RefSeq" id="WP_249868387.1">
    <property type="nucleotide sequence ID" value="NZ_JAMGBC010000001.1"/>
</dbReference>
<evidence type="ECO:0000256" key="1">
    <source>
        <dbReference type="SAM" id="MobiDB-lite"/>
    </source>
</evidence>
<keyword evidence="2" id="KW-0732">Signal</keyword>
<feature type="chain" id="PRO_5046231200" evidence="2">
    <location>
        <begin position="19"/>
        <end position="389"/>
    </location>
</feature>
<dbReference type="EMBL" id="JAMGBC010000001">
    <property type="protein sequence ID" value="MCL6679492.1"/>
    <property type="molecule type" value="Genomic_DNA"/>
</dbReference>
<sequence>MKRIAVVAAAAVVGGATAAPAPVANYWIDVATASGMGAGMMGGGGRPDMGQIMSMMNGGGGAAQHTLNLYLASKQKAAAPQAQHLIPPGLQMGPSLPLIAPAVAKPVRETYGAPGELQRPKGRMLIYWGCGEHTGAGQPTVIDFSKIAPGQMPPGYSAMIAAVKAAQPPRPGQSASYGEWPNQRDSRPVPSNASLIGAHKVEGNYTPAIAFSLAQGQDFMPGLGLRSAGALPSGANRLTWTPASQATGYALSMFGSSGGSDMIIWSSGNKASAFPNMDYLTPAQVKGLVASGAVLAPSTNQCTIPAEVVRASPTGMVMMIGYGPEAHFSDKPKSPTWTVRARYKSTASLMLGMESMYGDSDSAQPQQQQQPKKKKRGFGLGDLIQAVPH</sequence>
<comment type="caution">
    <text evidence="3">The sequence shown here is derived from an EMBL/GenBank/DDBJ whole genome shotgun (WGS) entry which is preliminary data.</text>
</comment>